<feature type="region of interest" description="Disordered" evidence="4">
    <location>
        <begin position="1"/>
        <end position="33"/>
    </location>
</feature>
<feature type="compositionally biased region" description="Basic and acidic residues" evidence="4">
    <location>
        <begin position="13"/>
        <end position="29"/>
    </location>
</feature>
<keyword evidence="2" id="KW-0238">DNA-binding</keyword>
<dbReference type="SUPFAM" id="SSF46785">
    <property type="entry name" value="Winged helix' DNA-binding domain"/>
    <property type="match status" value="1"/>
</dbReference>
<dbReference type="Gene3D" id="1.10.10.10">
    <property type="entry name" value="Winged helix-like DNA-binding domain superfamily/Winged helix DNA-binding domain"/>
    <property type="match status" value="1"/>
</dbReference>
<dbReference type="InterPro" id="IPR000595">
    <property type="entry name" value="cNMP-bd_dom"/>
</dbReference>
<evidence type="ECO:0000256" key="2">
    <source>
        <dbReference type="ARBA" id="ARBA00023125"/>
    </source>
</evidence>
<dbReference type="Gene3D" id="2.60.120.10">
    <property type="entry name" value="Jelly Rolls"/>
    <property type="match status" value="1"/>
</dbReference>
<dbReference type="EMBL" id="BOPD01000017">
    <property type="protein sequence ID" value="GIJ33835.1"/>
    <property type="molecule type" value="Genomic_DNA"/>
</dbReference>
<evidence type="ECO:0000256" key="1">
    <source>
        <dbReference type="ARBA" id="ARBA00023015"/>
    </source>
</evidence>
<proteinExistence type="predicted"/>
<dbReference type="InterPro" id="IPR014710">
    <property type="entry name" value="RmlC-like_jellyroll"/>
</dbReference>
<dbReference type="Proteomes" id="UP000607311">
    <property type="component" value="Unassembled WGS sequence"/>
</dbReference>
<evidence type="ECO:0000313" key="7">
    <source>
        <dbReference type="EMBL" id="GIJ33835.1"/>
    </source>
</evidence>
<dbReference type="InterPro" id="IPR036388">
    <property type="entry name" value="WH-like_DNA-bd_sf"/>
</dbReference>
<gene>
    <name evidence="7" type="ORF">Vse01_29830</name>
</gene>
<dbReference type="SUPFAM" id="SSF51206">
    <property type="entry name" value="cAMP-binding domain-like"/>
    <property type="match status" value="1"/>
</dbReference>
<dbReference type="SMART" id="SM00419">
    <property type="entry name" value="HTH_CRP"/>
    <property type="match status" value="1"/>
</dbReference>
<feature type="domain" description="Cyclic nucleotide-binding" evidence="5">
    <location>
        <begin position="52"/>
        <end position="172"/>
    </location>
</feature>
<evidence type="ECO:0000259" key="6">
    <source>
        <dbReference type="PROSITE" id="PS51063"/>
    </source>
</evidence>
<dbReference type="AlphaFoldDB" id="A0A9W5USI5"/>
<keyword evidence="3" id="KW-0804">Transcription</keyword>
<keyword evidence="8" id="KW-1185">Reference proteome</keyword>
<feature type="domain" description="HTH crp-type" evidence="6">
    <location>
        <begin position="183"/>
        <end position="253"/>
    </location>
</feature>
<dbReference type="InterPro" id="IPR036390">
    <property type="entry name" value="WH_DNA-bd_sf"/>
</dbReference>
<dbReference type="GO" id="GO:0006355">
    <property type="term" value="P:regulation of DNA-templated transcription"/>
    <property type="evidence" value="ECO:0007669"/>
    <property type="project" value="InterPro"/>
</dbReference>
<name>A0A9W5USI5_9ACTN</name>
<accession>A0A9W5USI5</accession>
<organism evidence="7 8">
    <name type="scientific">Micromonospora sediminimaris</name>
    <dbReference type="NCBI Taxonomy" id="547162"/>
    <lineage>
        <taxon>Bacteria</taxon>
        <taxon>Bacillati</taxon>
        <taxon>Actinomycetota</taxon>
        <taxon>Actinomycetes</taxon>
        <taxon>Micromonosporales</taxon>
        <taxon>Micromonosporaceae</taxon>
        <taxon>Micromonospora</taxon>
    </lineage>
</organism>
<evidence type="ECO:0000256" key="3">
    <source>
        <dbReference type="ARBA" id="ARBA00023163"/>
    </source>
</evidence>
<dbReference type="InterPro" id="IPR018490">
    <property type="entry name" value="cNMP-bd_dom_sf"/>
</dbReference>
<dbReference type="CDD" id="cd00038">
    <property type="entry name" value="CAP_ED"/>
    <property type="match status" value="1"/>
</dbReference>
<dbReference type="GO" id="GO:0003677">
    <property type="term" value="F:DNA binding"/>
    <property type="evidence" value="ECO:0007669"/>
    <property type="project" value="UniProtKB-KW"/>
</dbReference>
<keyword evidence="1" id="KW-0805">Transcription regulation</keyword>
<dbReference type="InterPro" id="IPR012318">
    <property type="entry name" value="HTH_CRP"/>
</dbReference>
<dbReference type="Pfam" id="PF13545">
    <property type="entry name" value="HTH_Crp_2"/>
    <property type="match status" value="1"/>
</dbReference>
<evidence type="ECO:0000256" key="4">
    <source>
        <dbReference type="SAM" id="MobiDB-lite"/>
    </source>
</evidence>
<dbReference type="Pfam" id="PF00027">
    <property type="entry name" value="cNMP_binding"/>
    <property type="match status" value="1"/>
</dbReference>
<dbReference type="PROSITE" id="PS51063">
    <property type="entry name" value="HTH_CRP_2"/>
    <property type="match status" value="1"/>
</dbReference>
<dbReference type="PROSITE" id="PS50042">
    <property type="entry name" value="CNMP_BINDING_3"/>
    <property type="match status" value="1"/>
</dbReference>
<protein>
    <submittedName>
        <fullName evidence="7">Catabolite gene activator protein</fullName>
    </submittedName>
</protein>
<comment type="caution">
    <text evidence="7">The sequence shown here is derived from an EMBL/GenBank/DDBJ whole genome shotgun (WGS) entry which is preliminary data.</text>
</comment>
<evidence type="ECO:0000259" key="5">
    <source>
        <dbReference type="PROSITE" id="PS50042"/>
    </source>
</evidence>
<evidence type="ECO:0000313" key="8">
    <source>
        <dbReference type="Proteomes" id="UP000607311"/>
    </source>
</evidence>
<sequence>MRRSGRQPGRLVGEGEFHTDHGEERKDQTGRTAVSRDTLREMDQVELAAVPLFSMLDEARLAWLATECPPRDLSRGATAARVGEPARHLVVVIRGTLSAGYDTSHGSRVRFVTVTGPCVIDKAAVLGGGSHTATWTASTACRIRLLPAVLLRDLIGQVPALRDHVLRHLSDQVHRDRRAQVRRAAPQPVTRVAAWVAESMRTRGSRITLPGAQQGLGEEIGLSRVTVNRALQVLVGAGAIRVEPGAIVVLDPSRLTARDGS</sequence>
<reference evidence="7" key="1">
    <citation type="submission" date="2021-01" db="EMBL/GenBank/DDBJ databases">
        <title>Whole genome shotgun sequence of Verrucosispora sediminis NBRC 107745.</title>
        <authorList>
            <person name="Komaki H."/>
            <person name="Tamura T."/>
        </authorList>
    </citation>
    <scope>NUCLEOTIDE SEQUENCE</scope>
    <source>
        <strain evidence="7">NBRC 107745</strain>
    </source>
</reference>